<evidence type="ECO:0000313" key="2">
    <source>
        <dbReference type="Proteomes" id="UP000070700"/>
    </source>
</evidence>
<dbReference type="Proteomes" id="UP000070700">
    <property type="component" value="Unassembled WGS sequence"/>
</dbReference>
<dbReference type="KEGG" id="psco:LY89DRAFT_734432"/>
<dbReference type="AlphaFoldDB" id="A0A194X883"/>
<evidence type="ECO:0000313" key="1">
    <source>
        <dbReference type="EMBL" id="KUJ16324.1"/>
    </source>
</evidence>
<dbReference type="GeneID" id="28829633"/>
<sequence length="315" mass="37247">MSSSYNDSFRKFCTSYSYSFVFDQKLDNQNAFWEFCFDLLKEFPDDIFTDAGEEEEEVVPQWLLDIRSQWSNKVEKKMACPAKCTLCSWASVHTVEEALAYEKDLELFREEQFYESVLISERLAMILLHDRTADRLATMDPADLAEYRRYEWTLSIEARDTKDRIQDFNDRILELKSKIKPITNASDPTYYCLRRELMLNIHFRAELEYKTRSWLRRAGGPGLVLISPAGQALLDDIHELLRPIKDSLDTLDSCIRAAFHENQDPDDWRPNTRAKFFLGGHSRWSCRGEERGTCRIMELLQQEFDEQDRWDMDYP</sequence>
<gene>
    <name evidence="1" type="ORF">LY89DRAFT_734432</name>
</gene>
<protein>
    <submittedName>
        <fullName evidence="1">Uncharacterized protein</fullName>
    </submittedName>
</protein>
<dbReference type="InParanoid" id="A0A194X883"/>
<proteinExistence type="predicted"/>
<keyword evidence="2" id="KW-1185">Reference proteome</keyword>
<dbReference type="EMBL" id="KQ947416">
    <property type="protein sequence ID" value="KUJ16324.1"/>
    <property type="molecule type" value="Genomic_DNA"/>
</dbReference>
<organism evidence="1 2">
    <name type="scientific">Mollisia scopiformis</name>
    <name type="common">Conifer needle endophyte fungus</name>
    <name type="synonym">Phialocephala scopiformis</name>
    <dbReference type="NCBI Taxonomy" id="149040"/>
    <lineage>
        <taxon>Eukaryota</taxon>
        <taxon>Fungi</taxon>
        <taxon>Dikarya</taxon>
        <taxon>Ascomycota</taxon>
        <taxon>Pezizomycotina</taxon>
        <taxon>Leotiomycetes</taxon>
        <taxon>Helotiales</taxon>
        <taxon>Mollisiaceae</taxon>
        <taxon>Mollisia</taxon>
    </lineage>
</organism>
<accession>A0A194X883</accession>
<name>A0A194X883_MOLSC</name>
<reference evidence="1 2" key="1">
    <citation type="submission" date="2015-10" db="EMBL/GenBank/DDBJ databases">
        <title>Full genome of DAOMC 229536 Phialocephala scopiformis, a fungal endophyte of spruce producing the potent anti-insectan compound rugulosin.</title>
        <authorList>
            <consortium name="DOE Joint Genome Institute"/>
            <person name="Walker A.K."/>
            <person name="Frasz S.L."/>
            <person name="Seifert K.A."/>
            <person name="Miller J.D."/>
            <person name="Mondo S.J."/>
            <person name="Labutti K."/>
            <person name="Lipzen A."/>
            <person name="Dockter R."/>
            <person name="Kennedy M."/>
            <person name="Grigoriev I.V."/>
            <person name="Spatafora J.W."/>
        </authorList>
    </citation>
    <scope>NUCLEOTIDE SEQUENCE [LARGE SCALE GENOMIC DNA]</scope>
    <source>
        <strain evidence="1 2">CBS 120377</strain>
    </source>
</reference>
<dbReference type="RefSeq" id="XP_018070679.1">
    <property type="nucleotide sequence ID" value="XM_018219907.1"/>
</dbReference>